<dbReference type="RefSeq" id="WP_092568897.1">
    <property type="nucleotide sequence ID" value="NZ_BMXH01000004.1"/>
</dbReference>
<dbReference type="PANTHER" id="PTHR28008">
    <property type="entry name" value="DOMAIN PROTEIN, PUTATIVE (AFU_ORTHOLOGUE AFUA_3G10980)-RELATED"/>
    <property type="match status" value="1"/>
</dbReference>
<evidence type="ECO:0008006" key="4">
    <source>
        <dbReference type="Google" id="ProtNLM"/>
    </source>
</evidence>
<evidence type="ECO:0000313" key="2">
    <source>
        <dbReference type="EMBL" id="SDW98169.1"/>
    </source>
</evidence>
<dbReference type="AlphaFoldDB" id="A0A1H2Y0Q5"/>
<keyword evidence="1" id="KW-0812">Transmembrane</keyword>
<keyword evidence="1" id="KW-1133">Transmembrane helix</keyword>
<name>A0A1H2Y0Q5_9GAMM</name>
<feature type="transmembrane region" description="Helical" evidence="1">
    <location>
        <begin position="46"/>
        <end position="62"/>
    </location>
</feature>
<keyword evidence="1" id="KW-0472">Membrane</keyword>
<evidence type="ECO:0000256" key="1">
    <source>
        <dbReference type="SAM" id="Phobius"/>
    </source>
</evidence>
<dbReference type="OrthoDB" id="5739642at2"/>
<sequence length="124" mass="13644">MIRGWLARWHGRRRLWAVLALAAAAVIAFGSLTPGKEMPDTLPWDKLNHFIGYAGLAGLSGLAGWPLRWAFVVVSLYGIAIEFAQLWVPGRLGGDWLDISANVLGAASATGLLHLIRRKWLCRQ</sequence>
<accession>A0A1H2Y0Q5</accession>
<proteinExistence type="predicted"/>
<dbReference type="Proteomes" id="UP000198500">
    <property type="component" value="Unassembled WGS sequence"/>
</dbReference>
<dbReference type="STRING" id="574349.SAMN05443545_103327"/>
<reference evidence="2 3" key="1">
    <citation type="submission" date="2016-10" db="EMBL/GenBank/DDBJ databases">
        <authorList>
            <person name="de Groot N.N."/>
        </authorList>
    </citation>
    <scope>NUCLEOTIDE SEQUENCE [LARGE SCALE GENOMIC DNA]</scope>
    <source>
        <strain evidence="2 3">DSM 19219</strain>
    </source>
</reference>
<dbReference type="EMBL" id="FNNI01000003">
    <property type="protein sequence ID" value="SDW98169.1"/>
    <property type="molecule type" value="Genomic_DNA"/>
</dbReference>
<keyword evidence="3" id="KW-1185">Reference proteome</keyword>
<gene>
    <name evidence="2" type="ORF">SAMN05443545_103327</name>
</gene>
<dbReference type="NCBIfam" id="NF037970">
    <property type="entry name" value="vanZ_1"/>
    <property type="match status" value="1"/>
</dbReference>
<evidence type="ECO:0000313" key="3">
    <source>
        <dbReference type="Proteomes" id="UP000198500"/>
    </source>
</evidence>
<organism evidence="2 3">
    <name type="scientific">Aidingimonas halophila</name>
    <dbReference type="NCBI Taxonomy" id="574349"/>
    <lineage>
        <taxon>Bacteria</taxon>
        <taxon>Pseudomonadati</taxon>
        <taxon>Pseudomonadota</taxon>
        <taxon>Gammaproteobacteria</taxon>
        <taxon>Oceanospirillales</taxon>
        <taxon>Halomonadaceae</taxon>
        <taxon>Aidingimonas</taxon>
    </lineage>
</organism>
<protein>
    <recommendedName>
        <fullName evidence="4">VanZ like family protein</fullName>
    </recommendedName>
</protein>
<dbReference type="PANTHER" id="PTHR28008:SF1">
    <property type="entry name" value="DOMAIN PROTEIN, PUTATIVE (AFU_ORTHOLOGUE AFUA_3G10980)-RELATED"/>
    <property type="match status" value="1"/>
</dbReference>